<feature type="compositionally biased region" description="Acidic residues" evidence="9">
    <location>
        <begin position="673"/>
        <end position="682"/>
    </location>
</feature>
<accession>A0A7G2C9L0</accession>
<feature type="compositionally biased region" description="Acidic residues" evidence="9">
    <location>
        <begin position="723"/>
        <end position="737"/>
    </location>
</feature>
<dbReference type="Proteomes" id="UP000515908">
    <property type="component" value="Chromosome 06"/>
</dbReference>
<feature type="compositionally biased region" description="Basic and acidic residues" evidence="9">
    <location>
        <begin position="387"/>
        <end position="401"/>
    </location>
</feature>
<organism evidence="10 11">
    <name type="scientific">Angomonas deanei</name>
    <dbReference type="NCBI Taxonomy" id="59799"/>
    <lineage>
        <taxon>Eukaryota</taxon>
        <taxon>Discoba</taxon>
        <taxon>Euglenozoa</taxon>
        <taxon>Kinetoplastea</taxon>
        <taxon>Metakinetoplastina</taxon>
        <taxon>Trypanosomatida</taxon>
        <taxon>Trypanosomatidae</taxon>
        <taxon>Strigomonadinae</taxon>
        <taxon>Angomonas</taxon>
    </lineage>
</organism>
<evidence type="ECO:0000313" key="10">
    <source>
        <dbReference type="EMBL" id="CAD2216426.1"/>
    </source>
</evidence>
<feature type="region of interest" description="Disordered" evidence="9">
    <location>
        <begin position="82"/>
        <end position="200"/>
    </location>
</feature>
<feature type="compositionally biased region" description="Basic and acidic residues" evidence="9">
    <location>
        <begin position="471"/>
        <end position="498"/>
    </location>
</feature>
<feature type="compositionally biased region" description="Low complexity" evidence="9">
    <location>
        <begin position="587"/>
        <end position="601"/>
    </location>
</feature>
<comment type="catalytic activity">
    <reaction evidence="7">
        <text>L-threonyl-[protein] + ATP = O-phospho-L-threonyl-[protein] + ADP + H(+)</text>
        <dbReference type="Rhea" id="RHEA:46608"/>
        <dbReference type="Rhea" id="RHEA-COMP:11060"/>
        <dbReference type="Rhea" id="RHEA-COMP:11605"/>
        <dbReference type="ChEBI" id="CHEBI:15378"/>
        <dbReference type="ChEBI" id="CHEBI:30013"/>
        <dbReference type="ChEBI" id="CHEBI:30616"/>
        <dbReference type="ChEBI" id="CHEBI:61977"/>
        <dbReference type="ChEBI" id="CHEBI:456216"/>
        <dbReference type="EC" id="2.7.11.1"/>
    </reaction>
</comment>
<keyword evidence="3" id="KW-0808">Transferase</keyword>
<feature type="compositionally biased region" description="Basic and acidic residues" evidence="9">
    <location>
        <begin position="323"/>
        <end position="332"/>
    </location>
</feature>
<feature type="region of interest" description="Disordered" evidence="9">
    <location>
        <begin position="626"/>
        <end position="692"/>
    </location>
</feature>
<dbReference type="PANTHER" id="PTHR44899">
    <property type="entry name" value="CAMK FAMILY PROTEIN KINASE"/>
    <property type="match status" value="1"/>
</dbReference>
<dbReference type="InterPro" id="IPR051131">
    <property type="entry name" value="NEK_Ser/Thr_kinase_NIMA"/>
</dbReference>
<feature type="compositionally biased region" description="Basic and acidic residues" evidence="9">
    <location>
        <begin position="243"/>
        <end position="270"/>
    </location>
</feature>
<evidence type="ECO:0000256" key="7">
    <source>
        <dbReference type="ARBA" id="ARBA00047899"/>
    </source>
</evidence>
<comment type="catalytic activity">
    <reaction evidence="8">
        <text>L-seryl-[protein] + ATP = O-phospho-L-seryl-[protein] + ADP + H(+)</text>
        <dbReference type="Rhea" id="RHEA:17989"/>
        <dbReference type="Rhea" id="RHEA-COMP:9863"/>
        <dbReference type="Rhea" id="RHEA-COMP:11604"/>
        <dbReference type="ChEBI" id="CHEBI:15378"/>
        <dbReference type="ChEBI" id="CHEBI:29999"/>
        <dbReference type="ChEBI" id="CHEBI:30616"/>
        <dbReference type="ChEBI" id="CHEBI:83421"/>
        <dbReference type="ChEBI" id="CHEBI:456216"/>
        <dbReference type="EC" id="2.7.11.1"/>
    </reaction>
</comment>
<dbReference type="GO" id="GO:0004674">
    <property type="term" value="F:protein serine/threonine kinase activity"/>
    <property type="evidence" value="ECO:0007669"/>
    <property type="project" value="UniProtKB-KW"/>
</dbReference>
<evidence type="ECO:0000256" key="4">
    <source>
        <dbReference type="ARBA" id="ARBA00022741"/>
    </source>
</evidence>
<reference evidence="10 11" key="1">
    <citation type="submission" date="2020-08" db="EMBL/GenBank/DDBJ databases">
        <authorList>
            <person name="Newling K."/>
            <person name="Davey J."/>
            <person name="Forrester S."/>
        </authorList>
    </citation>
    <scope>NUCLEOTIDE SEQUENCE [LARGE SCALE GENOMIC DNA]</scope>
    <source>
        <strain evidence="11">Crithidia deanei Carvalho (ATCC PRA-265)</strain>
    </source>
</reference>
<dbReference type="EMBL" id="LR877150">
    <property type="protein sequence ID" value="CAD2216426.1"/>
    <property type="molecule type" value="Genomic_DNA"/>
</dbReference>
<feature type="compositionally biased region" description="Low complexity" evidence="9">
    <location>
        <begin position="101"/>
        <end position="125"/>
    </location>
</feature>
<feature type="compositionally biased region" description="Basic and acidic residues" evidence="9">
    <location>
        <begin position="527"/>
        <end position="543"/>
    </location>
</feature>
<dbReference type="InterPro" id="IPR011009">
    <property type="entry name" value="Kinase-like_dom_sf"/>
</dbReference>
<evidence type="ECO:0000313" key="11">
    <source>
        <dbReference type="Proteomes" id="UP000515908"/>
    </source>
</evidence>
<dbReference type="EC" id="2.7.11.1" evidence="1"/>
<keyword evidence="2" id="KW-0723">Serine/threonine-protein kinase</keyword>
<keyword evidence="11" id="KW-1185">Reference proteome</keyword>
<dbReference type="SUPFAM" id="SSF56112">
    <property type="entry name" value="Protein kinase-like (PK-like)"/>
    <property type="match status" value="1"/>
</dbReference>
<evidence type="ECO:0000256" key="3">
    <source>
        <dbReference type="ARBA" id="ARBA00022679"/>
    </source>
</evidence>
<evidence type="ECO:0000256" key="2">
    <source>
        <dbReference type="ARBA" id="ARBA00022527"/>
    </source>
</evidence>
<feature type="region of interest" description="Disordered" evidence="9">
    <location>
        <begin position="243"/>
        <end position="612"/>
    </location>
</feature>
<evidence type="ECO:0000256" key="9">
    <source>
        <dbReference type="SAM" id="MobiDB-lite"/>
    </source>
</evidence>
<dbReference type="VEuPathDB" id="TriTrypDB:ADEAN_000388800"/>
<feature type="compositionally biased region" description="Polar residues" evidence="9">
    <location>
        <begin position="348"/>
        <end position="361"/>
    </location>
</feature>
<dbReference type="Gene3D" id="1.10.510.10">
    <property type="entry name" value="Transferase(Phosphotransferase) domain 1"/>
    <property type="match status" value="1"/>
</dbReference>
<evidence type="ECO:0000256" key="6">
    <source>
        <dbReference type="ARBA" id="ARBA00022840"/>
    </source>
</evidence>
<feature type="region of interest" description="Disordered" evidence="9">
    <location>
        <begin position="717"/>
        <end position="737"/>
    </location>
</feature>
<dbReference type="PANTHER" id="PTHR44899:SF3">
    <property type="entry name" value="SERINE_THREONINE-PROTEIN KINASE NEK1"/>
    <property type="match status" value="1"/>
</dbReference>
<keyword evidence="5" id="KW-0418">Kinase</keyword>
<gene>
    <name evidence="10" type="ORF">ADEAN_000388800</name>
</gene>
<dbReference type="AlphaFoldDB" id="A0A7G2C9L0"/>
<feature type="compositionally biased region" description="Polar residues" evidence="9">
    <location>
        <begin position="306"/>
        <end position="320"/>
    </location>
</feature>
<protein>
    <recommendedName>
        <fullName evidence="1">non-specific serine/threonine protein kinase</fullName>
        <ecNumber evidence="1">2.7.11.1</ecNumber>
    </recommendedName>
</protein>
<feature type="compositionally biased region" description="Polar residues" evidence="9">
    <location>
        <begin position="137"/>
        <end position="147"/>
    </location>
</feature>
<evidence type="ECO:0000256" key="5">
    <source>
        <dbReference type="ARBA" id="ARBA00022777"/>
    </source>
</evidence>
<dbReference type="GO" id="GO:0005524">
    <property type="term" value="F:ATP binding"/>
    <property type="evidence" value="ECO:0007669"/>
    <property type="project" value="UniProtKB-KW"/>
</dbReference>
<sequence length="737" mass="81969">MNQLMQRIVKGNYAPISSKYSADFRKMVDWCLQKEPSKRPSIKQLLAYPLMRDSLDQLEQNLMLATQCKIRLNDIIDFETGMDNRHESPSTSPRAEAKAVPPGMSPGQAAAMAMAKQMAPSSPASHQPTGGALSPKPSANLQPNNYLDQQRQKMDRMRQQQYGRSPSIGHDLQPIEKKQMAPDNRGNQMGKDPRAQNLSDDVAERANRFDADMKRVDAIIAKYGKNTDPSAKETIHAFMRRKQEEYMQRQREEAAKRDKRNDLRQKEMQRVLEQQRNLASPGRPKSPQRSPMRMRAESESVPVSGRGQTPPSRGANNSPQAGHARDLAEGRRQRMQIAANSPRLILENQRNPSQSPTAGRATSQPSSRPTSPSRQLGLNSDPTSAAERAKAMRLQIEEKKRNQARATPSPPLSPRRAANAPLSPQYNPKYNVNHLEPLHQRPLSPQQAESPRHRLGVLPPVSNPSPSPPTRADDATPVKTGHQDANKSPSREDRDAISPRRRQYLANAEKQTNQMNPAVPSTLDSLRNLRNEKREGEAAKPGDKLALLKQRQSLPSRGNVAPPQRAPAGEGRPRPLSPGAVDEPSPRRNQSPGSPQSQSPGARTNSVDGYAEMLQHLKDLLQKRKIYHDNNRNPPSTPSGYERRGSQLSPPALQYTKPSAQVSLAPLNGPSESSDDDEDFEDAVPLSPVRCTELNDTYNKQKAEKEQAGNVYTADAFLHGQEGEEEELDEDGYTGYY</sequence>
<keyword evidence="4" id="KW-0547">Nucleotide-binding</keyword>
<keyword evidence="6" id="KW-0067">ATP-binding</keyword>
<feature type="compositionally biased region" description="Low complexity" evidence="9">
    <location>
        <begin position="362"/>
        <end position="375"/>
    </location>
</feature>
<evidence type="ECO:0000256" key="8">
    <source>
        <dbReference type="ARBA" id="ARBA00048679"/>
    </source>
</evidence>
<name>A0A7G2C9L0_9TRYP</name>
<evidence type="ECO:0000256" key="1">
    <source>
        <dbReference type="ARBA" id="ARBA00012513"/>
    </source>
</evidence>
<proteinExistence type="predicted"/>